<dbReference type="EMBL" id="OX380457">
    <property type="protein sequence ID" value="CAI5383966.1"/>
    <property type="molecule type" value="Genomic_RNA"/>
</dbReference>
<proteinExistence type="predicted"/>
<organism evidence="1">
    <name type="scientific">Aulacomnium heterostichum associated tymo-like virus</name>
    <dbReference type="NCBI Taxonomy" id="2933119"/>
    <lineage>
        <taxon>Viruses</taxon>
        <taxon>Riboviria</taxon>
        <taxon>Orthornavirae</taxon>
        <taxon>Kitrinoviricota</taxon>
        <taxon>Alsuviricetes</taxon>
        <taxon>Tymovirales</taxon>
    </lineage>
</organism>
<evidence type="ECO:0000313" key="1">
    <source>
        <dbReference type="EMBL" id="CAI5383966.1"/>
    </source>
</evidence>
<protein>
    <submittedName>
        <fullName evidence="1">Uncharacterized protein</fullName>
    </submittedName>
</protein>
<accession>A0A9C7GXB6</accession>
<gene>
    <name evidence="1" type="primary">hypothetical protein</name>
</gene>
<reference evidence="1" key="1">
    <citation type="submission" date="2022-11" db="EMBL/GenBank/DDBJ databases">
        <authorList>
            <person name="Mifsud CO J."/>
            <person name="Holmes C E."/>
            <person name="Gallagher V R."/>
            <person name="Geoghegan L J."/>
        </authorList>
    </citation>
    <scope>NUCLEOTIDE SEQUENCE</scope>
</reference>
<sequence length="98" mass="10734">MNSTAITLRILIRALTLALHEIEHPEIPPLENLPPSEFDPLPLPDQIRYLGRSWNYSISGPDNSPTFTITLPCGCELSGPSKKATGKLASEHQCPSLD</sequence>
<name>A0A9C7GXB6_9VIRU</name>